<proteinExistence type="predicted"/>
<dbReference type="SUPFAM" id="SSF52540">
    <property type="entry name" value="P-loop containing nucleoside triphosphate hydrolases"/>
    <property type="match status" value="1"/>
</dbReference>
<evidence type="ECO:0000259" key="1">
    <source>
        <dbReference type="Pfam" id="PF08242"/>
    </source>
</evidence>
<dbReference type="Pfam" id="PF08242">
    <property type="entry name" value="Methyltransf_12"/>
    <property type="match status" value="1"/>
</dbReference>
<sequence>MSNSPILILTGFHRSGTSACGNLLSNAGLNLGNDLIQPHIANRKGYFEDMPAVQMHESWLNEHDTSWQYCGETNLNLSEEHTASLKDYISKRDTIDTAWGIKDPRLSLFLPAYQKQLGERARFLFIIRPWQSCIESLHHRHSREIALLTDRSKGELNDRFWHKQNLAAKMWLAYNSCILSFIKSNPKQCLLVTQKALFNGAPVLSSLNKLGNFNLDENAPLPFASSLINDKASLNVSFITESNLRKELNDTWEELLAYADYSAEDESVSWKKATNPSVTLNFILGRKELSNVTHKGENEKTQQLANLYKDDAGEDLYYSTYGNLLNEQNLDKALCHYRAVVNNCVNTRLKFDLASRIIEHLERANILLIGSGSNAKLLHEAPIESQQTRLFPKNLGAEKYIITGIAKKCDWVVLSDVQAPQVHLVKNLPGNYPKTIFLSLRAPFDAIKFFHDTVLPQLNTPFVLISGSEDVTIPEQCDKRWRKYNEDEARCIQNIIEHPQLLHWFAENLSSSEYPNLSPIPLGLVYPNSEALPSLPLHSVPTLSQRLQSVLCAHRVREGQQWETRKKVSSLAIGPWKNHCTLLVDEVSESRFFELCRTHKFVICVEGGGFDPSPKAWHALLNGAIPIVKGSTLKACYDQLPVVFVEDWTEEVINGANLTKWESELAPFFNEPDRRYQVLQKLGLQFWWNKILNKIPTLKPNKTVDSHYDLKAAHFADEGHRNYVGGLWEEMGNLQFNFLVEQGLEPHHKLLDVGCGSLRGGRHFIEYLAEYNYHGIDINPNLITVGRKKELTSTQRDKVKDSNFIASDNFNVDFDCPNFDYGLALSVFTHLPKSRIRECLTKLAPKLSGGKFYASVFLCEDSEYDKELEQAMGIKTYPDTDPYHYTLGQLHDIASNSGWQIRVIGDFGHPRNQKMVLFTFGRIEAK</sequence>
<dbReference type="Gene3D" id="3.40.50.150">
    <property type="entry name" value="Vaccinia Virus protein VP39"/>
    <property type="match status" value="1"/>
</dbReference>
<name>S5AHC5_9ALTE</name>
<evidence type="ECO:0000313" key="3">
    <source>
        <dbReference type="Proteomes" id="UP000014909"/>
    </source>
</evidence>
<dbReference type="InterPro" id="IPR027417">
    <property type="entry name" value="P-loop_NTPase"/>
</dbReference>
<evidence type="ECO:0000313" key="2">
    <source>
        <dbReference type="EMBL" id="AGP79275.1"/>
    </source>
</evidence>
<dbReference type="InterPro" id="IPR013217">
    <property type="entry name" value="Methyltransf_12"/>
</dbReference>
<dbReference type="SUPFAM" id="SSF53335">
    <property type="entry name" value="S-adenosyl-L-methionine-dependent methyltransferases"/>
    <property type="match status" value="1"/>
</dbReference>
<dbReference type="CDD" id="cd02440">
    <property type="entry name" value="AdoMet_MTases"/>
    <property type="match status" value="1"/>
</dbReference>
<dbReference type="BioCyc" id="AMAC1300253:G12YX-2921-MONOMER"/>
<dbReference type="PATRIC" id="fig|1300253.3.peg.3820"/>
<dbReference type="InterPro" id="IPR029063">
    <property type="entry name" value="SAM-dependent_MTases_sf"/>
</dbReference>
<dbReference type="PANTHER" id="PTHR37886:SF1">
    <property type="entry name" value="S-ADENOSYL-L-METHIONINE-DEPENDENT METHYLTRANSFERASES SUPERFAMILY PROTEIN"/>
    <property type="match status" value="1"/>
</dbReference>
<reference evidence="2 3" key="1">
    <citation type="journal article" date="2013" name="Genome Biol. Evol.">
        <title>Genomic Diversity of "Deep Ecotype" Alteromonas macleodii Isolates: Evidence for Pan-Mediterranean Clonal Frames.</title>
        <authorList>
            <person name="Lopez-Perez M."/>
            <person name="Gonzaga A."/>
            <person name="Rodriguez-Valera F."/>
        </authorList>
    </citation>
    <scope>NUCLEOTIDE SEQUENCE [LARGE SCALE GENOMIC DNA]</scope>
    <source>
        <strain evidence="3">'English Channel 615'</strain>
    </source>
</reference>
<dbReference type="KEGG" id="amh:I633_18235"/>
<organism evidence="2 3">
    <name type="scientific">Alteromonas mediterranea 615</name>
    <dbReference type="NCBI Taxonomy" id="1300253"/>
    <lineage>
        <taxon>Bacteria</taxon>
        <taxon>Pseudomonadati</taxon>
        <taxon>Pseudomonadota</taxon>
        <taxon>Gammaproteobacteria</taxon>
        <taxon>Alteromonadales</taxon>
        <taxon>Alteromonadaceae</taxon>
        <taxon>Alteromonas/Salinimonas group</taxon>
        <taxon>Alteromonas</taxon>
    </lineage>
</organism>
<dbReference type="EMBL" id="CP004846">
    <property type="protein sequence ID" value="AGP79275.1"/>
    <property type="molecule type" value="Genomic_DNA"/>
</dbReference>
<dbReference type="HOGENOM" id="CLU_014236_0_0_6"/>
<dbReference type="Proteomes" id="UP000014909">
    <property type="component" value="Chromosome"/>
</dbReference>
<protein>
    <recommendedName>
        <fullName evidence="1">Methyltransferase type 12 domain-containing protein</fullName>
    </recommendedName>
</protein>
<accession>S5AHC5</accession>
<dbReference type="AlphaFoldDB" id="S5AHC5"/>
<gene>
    <name evidence="2" type="ORF">I633_18235</name>
</gene>
<dbReference type="Gene3D" id="3.40.50.300">
    <property type="entry name" value="P-loop containing nucleotide triphosphate hydrolases"/>
    <property type="match status" value="1"/>
</dbReference>
<feature type="domain" description="Methyltransferase type 12" evidence="1">
    <location>
        <begin position="751"/>
        <end position="844"/>
    </location>
</feature>
<dbReference type="PANTHER" id="PTHR37886">
    <property type="entry name" value="S-ADENOSYL-L-METHIONINE-DEPENDENT METHYLTRANSFERASES SUPERFAMILY PROTEIN"/>
    <property type="match status" value="1"/>
</dbReference>